<dbReference type="Gene3D" id="1.10.601.10">
    <property type="entry name" value="RNA Polymerase Primary Sigma Factor"/>
    <property type="match status" value="2"/>
</dbReference>
<dbReference type="InterPro" id="IPR013325">
    <property type="entry name" value="RNA_pol_sigma_r2"/>
</dbReference>
<dbReference type="InterPro" id="IPR000943">
    <property type="entry name" value="RNA_pol_sigma70"/>
</dbReference>
<dbReference type="Pfam" id="PF04542">
    <property type="entry name" value="Sigma70_r2"/>
    <property type="match status" value="1"/>
</dbReference>
<accession>A0A2H0PYJ1</accession>
<dbReference type="InterPro" id="IPR036388">
    <property type="entry name" value="WH-like_DNA-bd_sf"/>
</dbReference>
<evidence type="ECO:0000313" key="6">
    <source>
        <dbReference type="EMBL" id="PIR26616.1"/>
    </source>
</evidence>
<dbReference type="SUPFAM" id="SSF88659">
    <property type="entry name" value="Sigma3 and sigma4 domains of RNA polymerase sigma factors"/>
    <property type="match status" value="2"/>
</dbReference>
<dbReference type="Proteomes" id="UP000236846">
    <property type="component" value="Unassembled WGS sequence"/>
</dbReference>
<evidence type="ECO:0000256" key="3">
    <source>
        <dbReference type="ARBA" id="ARBA00023125"/>
    </source>
</evidence>
<protein>
    <submittedName>
        <fullName evidence="6">RNA polymerase sigma factor RpoD</fullName>
    </submittedName>
</protein>
<evidence type="ECO:0000313" key="7">
    <source>
        <dbReference type="Proteomes" id="UP000236846"/>
    </source>
</evidence>
<proteinExistence type="predicted"/>
<dbReference type="Gene3D" id="1.10.220.120">
    <property type="entry name" value="Sigma-70 factor, region 1.1"/>
    <property type="match status" value="1"/>
</dbReference>
<dbReference type="Pfam" id="PF00140">
    <property type="entry name" value="Sigma70_r1_2"/>
    <property type="match status" value="1"/>
</dbReference>
<evidence type="ECO:0000256" key="4">
    <source>
        <dbReference type="ARBA" id="ARBA00023163"/>
    </source>
</evidence>
<dbReference type="InterPro" id="IPR007127">
    <property type="entry name" value="RNA_pol_sigma_70_r1_1"/>
</dbReference>
<dbReference type="PROSITE" id="PS00716">
    <property type="entry name" value="SIGMA70_2"/>
    <property type="match status" value="1"/>
</dbReference>
<name>A0A2H0PYJ1_9BACT</name>
<sequence length="359" mass="41472">MKKAEMLNAIEELLKKGRQRGFITEREILQAIPDTEQNIMIIEQLYERLQAANIKLTGVKEFLGTPLDTRVGENGLFQDETDEMPDPVQIYLREIGQVPLLTKEEERELGKRLEKSDPEARQSLIRANLRLVVSIAKKHIGRSASLTLLDLIQEGNIGLSRAVDKFDYRLGYKFSTYATWWIRQAITRAIADYGRTVRIPVHMVETIAKYKKVKRKLEMDLGRPPLPMEIAFEMGEETDKIHQLMKIDQDIVSLDKPVTEDEEDTVFGDFVKDNTSPTPDNATEMKMMQENLRDIIGSLTDREQKIIRMRFGLDDGVTRTLEDVGRDFGITRERVRQIEAKALERMRQHESVKKIGERE</sequence>
<dbReference type="InterPro" id="IPR050239">
    <property type="entry name" value="Sigma-70_RNA_pol_init_factors"/>
</dbReference>
<dbReference type="InterPro" id="IPR013324">
    <property type="entry name" value="RNA_pol_sigma_r3/r4-like"/>
</dbReference>
<dbReference type="PANTHER" id="PTHR30603:SF47">
    <property type="entry name" value="RNA POLYMERASE SIGMA FACTOR SIGD, CHLOROPLASTIC"/>
    <property type="match status" value="1"/>
</dbReference>
<dbReference type="Pfam" id="PF03979">
    <property type="entry name" value="Sigma70_r1_1"/>
    <property type="match status" value="1"/>
</dbReference>
<dbReference type="InterPro" id="IPR009042">
    <property type="entry name" value="RNA_pol_sigma70_r1_2"/>
</dbReference>
<dbReference type="InterPro" id="IPR014284">
    <property type="entry name" value="RNA_pol_sigma-70_dom"/>
</dbReference>
<evidence type="ECO:0000256" key="1">
    <source>
        <dbReference type="ARBA" id="ARBA00023015"/>
    </source>
</evidence>
<dbReference type="InterPro" id="IPR007627">
    <property type="entry name" value="RNA_pol_sigma70_r2"/>
</dbReference>
<keyword evidence="3" id="KW-0238">DNA-binding</keyword>
<dbReference type="EMBL" id="PCXE01000017">
    <property type="protein sequence ID" value="PIR26616.1"/>
    <property type="molecule type" value="Genomic_DNA"/>
</dbReference>
<dbReference type="SUPFAM" id="SSF88946">
    <property type="entry name" value="Sigma2 domain of RNA polymerase sigma factors"/>
    <property type="match status" value="1"/>
</dbReference>
<dbReference type="CDD" id="cd06171">
    <property type="entry name" value="Sigma70_r4"/>
    <property type="match status" value="1"/>
</dbReference>
<keyword evidence="1" id="KW-0805">Transcription regulation</keyword>
<dbReference type="NCBIfam" id="TIGR02937">
    <property type="entry name" value="sigma70-ECF"/>
    <property type="match status" value="1"/>
</dbReference>
<keyword evidence="2" id="KW-0731">Sigma factor</keyword>
<comment type="caution">
    <text evidence="6">The sequence shown here is derived from an EMBL/GenBank/DDBJ whole genome shotgun (WGS) entry which is preliminary data.</text>
</comment>
<evidence type="ECO:0000256" key="2">
    <source>
        <dbReference type="ARBA" id="ARBA00023082"/>
    </source>
</evidence>
<dbReference type="Gene3D" id="1.10.10.10">
    <property type="entry name" value="Winged helix-like DNA-binding domain superfamily/Winged helix DNA-binding domain"/>
    <property type="match status" value="2"/>
</dbReference>
<dbReference type="Pfam" id="PF04545">
    <property type="entry name" value="Sigma70_r4"/>
    <property type="match status" value="1"/>
</dbReference>
<dbReference type="AlphaFoldDB" id="A0A2H0PYJ1"/>
<evidence type="ECO:0000259" key="5">
    <source>
        <dbReference type="PROSITE" id="PS00716"/>
    </source>
</evidence>
<dbReference type="InterPro" id="IPR007624">
    <property type="entry name" value="RNA_pol_sigma70_r3"/>
</dbReference>
<dbReference type="GO" id="GO:0016987">
    <property type="term" value="F:sigma factor activity"/>
    <property type="evidence" value="ECO:0007669"/>
    <property type="project" value="UniProtKB-KW"/>
</dbReference>
<dbReference type="GO" id="GO:0006352">
    <property type="term" value="P:DNA-templated transcription initiation"/>
    <property type="evidence" value="ECO:0007669"/>
    <property type="project" value="InterPro"/>
</dbReference>
<keyword evidence="4" id="KW-0804">Transcription</keyword>
<dbReference type="PANTHER" id="PTHR30603">
    <property type="entry name" value="RNA POLYMERASE SIGMA FACTOR RPO"/>
    <property type="match status" value="1"/>
</dbReference>
<dbReference type="InterPro" id="IPR042189">
    <property type="entry name" value="RNA_pol_sigma_70_r1_1_sf"/>
</dbReference>
<organism evidence="6 7">
    <name type="scientific">Candidatus Brennerbacteria bacterium CG11_big_fil_rev_8_21_14_0_20_43_10</name>
    <dbReference type="NCBI Taxonomy" id="1974523"/>
    <lineage>
        <taxon>Bacteria</taxon>
        <taxon>Candidatus Brenneribacteriota</taxon>
    </lineage>
</organism>
<dbReference type="Pfam" id="PF04539">
    <property type="entry name" value="Sigma70_r3"/>
    <property type="match status" value="1"/>
</dbReference>
<dbReference type="InterPro" id="IPR007630">
    <property type="entry name" value="RNA_pol_sigma70_r4"/>
</dbReference>
<dbReference type="GO" id="GO:0003677">
    <property type="term" value="F:DNA binding"/>
    <property type="evidence" value="ECO:0007669"/>
    <property type="project" value="UniProtKB-KW"/>
</dbReference>
<dbReference type="PRINTS" id="PR00046">
    <property type="entry name" value="SIGMA70FCT"/>
</dbReference>
<reference evidence="6 7" key="1">
    <citation type="submission" date="2017-09" db="EMBL/GenBank/DDBJ databases">
        <title>Depth-based differentiation of microbial function through sediment-hosted aquifers and enrichment of novel symbionts in the deep terrestrial subsurface.</title>
        <authorList>
            <person name="Probst A.J."/>
            <person name="Ladd B."/>
            <person name="Jarett J.K."/>
            <person name="Geller-Mcgrath D.E."/>
            <person name="Sieber C.M."/>
            <person name="Emerson J.B."/>
            <person name="Anantharaman K."/>
            <person name="Thomas B.C."/>
            <person name="Malmstrom R."/>
            <person name="Stieglmeier M."/>
            <person name="Klingl A."/>
            <person name="Woyke T."/>
            <person name="Ryan C.M."/>
            <person name="Banfield J.F."/>
        </authorList>
    </citation>
    <scope>NUCLEOTIDE SEQUENCE [LARGE SCALE GENOMIC DNA]</scope>
    <source>
        <strain evidence="6">CG11_big_fil_rev_8_21_14_0_20_43_10</strain>
    </source>
</reference>
<feature type="domain" description="RNA polymerase sigma-70" evidence="5">
    <location>
        <begin position="320"/>
        <end position="346"/>
    </location>
</feature>
<gene>
    <name evidence="6" type="ORF">COV41_01125</name>
</gene>